<feature type="compositionally biased region" description="Basic and acidic residues" evidence="1">
    <location>
        <begin position="1"/>
        <end position="11"/>
    </location>
</feature>
<feature type="compositionally biased region" description="Polar residues" evidence="1">
    <location>
        <begin position="39"/>
        <end position="55"/>
    </location>
</feature>
<accession>A0A1R4H4K6</accession>
<dbReference type="EMBL" id="FUKI01000062">
    <property type="protein sequence ID" value="SJM90760.1"/>
    <property type="molecule type" value="Genomic_DNA"/>
</dbReference>
<feature type="region of interest" description="Disordered" evidence="1">
    <location>
        <begin position="39"/>
        <end position="76"/>
    </location>
</feature>
<dbReference type="AlphaFoldDB" id="A0A1R4H4K6"/>
<sequence length="76" mass="8701">MPHAVAEMEKQRKNKSPVDQPNQAHLQKCLHTLVRHCPTSHSPQHVHHTQQTGRQQYAGDAVADRDESGKWQFINV</sequence>
<name>A0A1R4H4K6_9GAMM</name>
<evidence type="ECO:0000313" key="3">
    <source>
        <dbReference type="Proteomes" id="UP000195667"/>
    </source>
</evidence>
<keyword evidence="3" id="KW-1185">Reference proteome</keyword>
<evidence type="ECO:0000313" key="2">
    <source>
        <dbReference type="EMBL" id="SJM90760.1"/>
    </source>
</evidence>
<gene>
    <name evidence="2" type="ORF">CRENPOLYSF1_1540022</name>
</gene>
<organism evidence="2 3">
    <name type="scientific">Crenothrix polyspora</name>
    <dbReference type="NCBI Taxonomy" id="360316"/>
    <lineage>
        <taxon>Bacteria</taxon>
        <taxon>Pseudomonadati</taxon>
        <taxon>Pseudomonadota</taxon>
        <taxon>Gammaproteobacteria</taxon>
        <taxon>Methylococcales</taxon>
        <taxon>Crenotrichaceae</taxon>
        <taxon>Crenothrix</taxon>
    </lineage>
</organism>
<proteinExistence type="predicted"/>
<reference evidence="3" key="1">
    <citation type="submission" date="2017-02" db="EMBL/GenBank/DDBJ databases">
        <authorList>
            <person name="Daims H."/>
        </authorList>
    </citation>
    <scope>NUCLEOTIDE SEQUENCE [LARGE SCALE GENOMIC DNA]</scope>
</reference>
<feature type="region of interest" description="Disordered" evidence="1">
    <location>
        <begin position="1"/>
        <end position="23"/>
    </location>
</feature>
<evidence type="ECO:0000256" key="1">
    <source>
        <dbReference type="SAM" id="MobiDB-lite"/>
    </source>
</evidence>
<protein>
    <submittedName>
        <fullName evidence="2">Uncharacterized protein</fullName>
    </submittedName>
</protein>
<dbReference type="Proteomes" id="UP000195667">
    <property type="component" value="Unassembled WGS sequence"/>
</dbReference>